<dbReference type="GO" id="GO:0008270">
    <property type="term" value="F:zinc ion binding"/>
    <property type="evidence" value="ECO:0007669"/>
    <property type="project" value="InterPro"/>
</dbReference>
<feature type="region of interest" description="Disordered" evidence="2">
    <location>
        <begin position="81"/>
        <end position="119"/>
    </location>
</feature>
<evidence type="ECO:0000256" key="1">
    <source>
        <dbReference type="ARBA" id="ARBA00023242"/>
    </source>
</evidence>
<name>A0A316UG30_9BASI</name>
<gene>
    <name evidence="4" type="ORF">BCV69DRAFT_132921</name>
</gene>
<evidence type="ECO:0000256" key="2">
    <source>
        <dbReference type="SAM" id="MobiDB-lite"/>
    </source>
</evidence>
<feature type="domain" description="Zn(2)-C6 fungal-type" evidence="3">
    <location>
        <begin position="28"/>
        <end position="71"/>
    </location>
</feature>
<reference evidence="4 5" key="1">
    <citation type="journal article" date="2018" name="Mol. Biol. Evol.">
        <title>Broad Genomic Sampling Reveals a Smut Pathogenic Ancestry of the Fungal Clade Ustilaginomycotina.</title>
        <authorList>
            <person name="Kijpornyongpan T."/>
            <person name="Mondo S.J."/>
            <person name="Barry K."/>
            <person name="Sandor L."/>
            <person name="Lee J."/>
            <person name="Lipzen A."/>
            <person name="Pangilinan J."/>
            <person name="LaButti K."/>
            <person name="Hainaut M."/>
            <person name="Henrissat B."/>
            <person name="Grigoriev I.V."/>
            <person name="Spatafora J.W."/>
            <person name="Aime M.C."/>
        </authorList>
    </citation>
    <scope>NUCLEOTIDE SEQUENCE [LARGE SCALE GENOMIC DNA]</scope>
    <source>
        <strain evidence="4 5">MCA 4718</strain>
    </source>
</reference>
<dbReference type="CDD" id="cd00067">
    <property type="entry name" value="GAL4"/>
    <property type="match status" value="1"/>
</dbReference>
<dbReference type="PANTHER" id="PTHR31668">
    <property type="entry name" value="GLUCOSE TRANSPORT TRANSCRIPTION REGULATOR RGT1-RELATED-RELATED"/>
    <property type="match status" value="1"/>
</dbReference>
<evidence type="ECO:0000259" key="3">
    <source>
        <dbReference type="PROSITE" id="PS50048"/>
    </source>
</evidence>
<dbReference type="EMBL" id="KZ819323">
    <property type="protein sequence ID" value="PWN22105.1"/>
    <property type="molecule type" value="Genomic_DNA"/>
</dbReference>
<sequence>MAGPAAALDARSPGAPNSQAPRIHARRCCLSCRAKKVRCHLPDPLVPNSSAPSPAHLACSRCQRVGLACIVDDQHLKRLLIRPRETDSRGQPSDTASETGPLAADASTSPDHSRREAAAALSSFAGSLTAERIAAPESLEDASHRQKRRCLSALEHLPGGTMLPDEAAHGGSTSSLSGEGSPSLPRTGDHSQSQSSGNADAIRYLHRPLYALGELLSLDVGFRQYIEERYKGLSELSSTSDSSIHDYVSFQLCEELEPLLQPLLAFSPYIPSLQSVYVSSKARASLPTDLLLAVLCSLALRYSPDKSHMAQNVCAFIDRLGTTVLVSLPPAPETVMALTLLLAYEPMALCSGLLRFGPLKGSAIIGEALLTAAVSAALSLGFDKAEVPDANAPLARQGSDAGASELDLCNTEAKISLWWTLSAWQAYFALNKVPFRSHHLDQEAKRASSYIRSTKDTSDREVDVPRQQGRIYLAHRILMLAEIYAAIEQLEVICSTLLGSPATGDLDARPGLPPVVQEIRREAEALCQRTHERLTEVEEARSVVAVRYGHSAEVTFLEGWLSLEQSSLHSLFLSKAAVAGVSGTTDFILPLPTFIEAIRSSESTSIWLERPGRARREAAERAIGAFCGLEDGDATRAHSCNGWREAGRSRLRVSDPVGMQSSEVGGPPTDQLWAFAPMLTAALLLDSCRALLEAEAFTRLVSRRQSSRRECLTVLVKQAAARLRQSCAIKNNQRSDVNGSASAHPSPINSCVAAMLEEMLVTLSQWHRHRSHQLARGVPRYGASLQASRADANRSASPNAFNLPVPELPSVSREHASAALPDFSLALAPVPAGNDDQSMSFLYGRHSNLDTGVQWPPIDYPTDALWLDLLLSIESACT</sequence>
<dbReference type="OrthoDB" id="10067394at2759"/>
<accession>A0A316UG30</accession>
<protein>
    <recommendedName>
        <fullName evidence="3">Zn(2)-C6 fungal-type domain-containing protein</fullName>
    </recommendedName>
</protein>
<feature type="compositionally biased region" description="Low complexity" evidence="2">
    <location>
        <begin position="170"/>
        <end position="185"/>
    </location>
</feature>
<dbReference type="AlphaFoldDB" id="A0A316UG30"/>
<keyword evidence="5" id="KW-1185">Reference proteome</keyword>
<dbReference type="RefSeq" id="XP_025349265.1">
    <property type="nucleotide sequence ID" value="XM_025489239.1"/>
</dbReference>
<feature type="compositionally biased region" description="Polar residues" evidence="2">
    <location>
        <begin position="89"/>
        <end position="98"/>
    </location>
</feature>
<dbReference type="Proteomes" id="UP000245942">
    <property type="component" value="Unassembled WGS sequence"/>
</dbReference>
<keyword evidence="1" id="KW-0539">Nucleus</keyword>
<evidence type="ECO:0000313" key="4">
    <source>
        <dbReference type="EMBL" id="PWN22105.1"/>
    </source>
</evidence>
<feature type="region of interest" description="Disordered" evidence="2">
    <location>
        <begin position="157"/>
        <end position="197"/>
    </location>
</feature>
<dbReference type="GO" id="GO:0000981">
    <property type="term" value="F:DNA-binding transcription factor activity, RNA polymerase II-specific"/>
    <property type="evidence" value="ECO:0007669"/>
    <property type="project" value="InterPro"/>
</dbReference>
<dbReference type="SUPFAM" id="SSF57701">
    <property type="entry name" value="Zn2/Cys6 DNA-binding domain"/>
    <property type="match status" value="1"/>
</dbReference>
<organism evidence="4 5">
    <name type="scientific">Pseudomicrostroma glucosiphilum</name>
    <dbReference type="NCBI Taxonomy" id="1684307"/>
    <lineage>
        <taxon>Eukaryota</taxon>
        <taxon>Fungi</taxon>
        <taxon>Dikarya</taxon>
        <taxon>Basidiomycota</taxon>
        <taxon>Ustilaginomycotina</taxon>
        <taxon>Exobasidiomycetes</taxon>
        <taxon>Microstromatales</taxon>
        <taxon>Microstromatales incertae sedis</taxon>
        <taxon>Pseudomicrostroma</taxon>
    </lineage>
</organism>
<dbReference type="InterPro" id="IPR050797">
    <property type="entry name" value="Carb_Metab_Trans_Reg"/>
</dbReference>
<dbReference type="PROSITE" id="PS50048">
    <property type="entry name" value="ZN2_CY6_FUNGAL_2"/>
    <property type="match status" value="1"/>
</dbReference>
<proteinExistence type="predicted"/>
<dbReference type="InterPro" id="IPR036864">
    <property type="entry name" value="Zn2-C6_fun-type_DNA-bd_sf"/>
</dbReference>
<dbReference type="STRING" id="1684307.A0A316UG30"/>
<feature type="region of interest" description="Disordered" evidence="2">
    <location>
        <begin position="1"/>
        <end position="20"/>
    </location>
</feature>
<dbReference type="GeneID" id="37010973"/>
<evidence type="ECO:0000313" key="5">
    <source>
        <dbReference type="Proteomes" id="UP000245942"/>
    </source>
</evidence>
<dbReference type="InterPro" id="IPR001138">
    <property type="entry name" value="Zn2Cys6_DnaBD"/>
</dbReference>
<dbReference type="Gene3D" id="4.10.240.10">
    <property type="entry name" value="Zn(2)-C6 fungal-type DNA-binding domain"/>
    <property type="match status" value="1"/>
</dbReference>
<dbReference type="PANTHER" id="PTHR31668:SF30">
    <property type="entry name" value="ZN(II)2CYS6 TRANSCRIPTION FACTOR (EUROFUNG)"/>
    <property type="match status" value="1"/>
</dbReference>